<feature type="non-terminal residue" evidence="1">
    <location>
        <position position="180"/>
    </location>
</feature>
<dbReference type="EMBL" id="JABEZW010000010">
    <property type="protein sequence ID" value="MBA0777482.1"/>
    <property type="molecule type" value="Genomic_DNA"/>
</dbReference>
<accession>A0A7J9EWR0</accession>
<sequence>MHDFGLNVPSVGPLSKPNPASPYLQVCPTEADQPNTCVPLKLGGAGSSGNGLIGKLNSLVAFSKPDSDHQHAHVLTHVGKSQVQSNFSFNFTNSEIKPAFSDVEVEVQLTESILNLGKHSAIIFRKIPNSPDHTKGRSVESLVQLVQLIRTEKLMVSLVDSMEEVVKLISSELTNEVEMG</sequence>
<name>A0A7J9EWR0_9ROSI</name>
<dbReference type="AlphaFoldDB" id="A0A7J9EWR0"/>
<dbReference type="Proteomes" id="UP000593568">
    <property type="component" value="Unassembled WGS sequence"/>
</dbReference>
<organism evidence="1 2">
    <name type="scientific">Gossypium trilobum</name>
    <dbReference type="NCBI Taxonomy" id="34281"/>
    <lineage>
        <taxon>Eukaryota</taxon>
        <taxon>Viridiplantae</taxon>
        <taxon>Streptophyta</taxon>
        <taxon>Embryophyta</taxon>
        <taxon>Tracheophyta</taxon>
        <taxon>Spermatophyta</taxon>
        <taxon>Magnoliopsida</taxon>
        <taxon>eudicotyledons</taxon>
        <taxon>Gunneridae</taxon>
        <taxon>Pentapetalae</taxon>
        <taxon>rosids</taxon>
        <taxon>malvids</taxon>
        <taxon>Malvales</taxon>
        <taxon>Malvaceae</taxon>
        <taxon>Malvoideae</taxon>
        <taxon>Gossypium</taxon>
    </lineage>
</organism>
<comment type="caution">
    <text evidence="1">The sequence shown here is derived from an EMBL/GenBank/DDBJ whole genome shotgun (WGS) entry which is preliminary data.</text>
</comment>
<protein>
    <submittedName>
        <fullName evidence="1">Uncharacterized protein</fullName>
    </submittedName>
</protein>
<evidence type="ECO:0000313" key="2">
    <source>
        <dbReference type="Proteomes" id="UP000593568"/>
    </source>
</evidence>
<reference evidence="1 2" key="1">
    <citation type="journal article" date="2019" name="Genome Biol. Evol.">
        <title>Insights into the evolution of the New World diploid cottons (Gossypium, subgenus Houzingenia) based on genome sequencing.</title>
        <authorList>
            <person name="Grover C.E."/>
            <person name="Arick M.A. 2nd"/>
            <person name="Thrash A."/>
            <person name="Conover J.L."/>
            <person name="Sanders W.S."/>
            <person name="Peterson D.G."/>
            <person name="Frelichowski J.E."/>
            <person name="Scheffler J.A."/>
            <person name="Scheffler B.E."/>
            <person name="Wendel J.F."/>
        </authorList>
    </citation>
    <scope>NUCLEOTIDE SEQUENCE [LARGE SCALE GENOMIC DNA]</scope>
    <source>
        <strain evidence="1">8</strain>
        <tissue evidence="1">Leaf</tissue>
    </source>
</reference>
<gene>
    <name evidence="1" type="ORF">Gotri_005496</name>
</gene>
<proteinExistence type="predicted"/>
<keyword evidence="2" id="KW-1185">Reference proteome</keyword>
<evidence type="ECO:0000313" key="1">
    <source>
        <dbReference type="EMBL" id="MBA0777482.1"/>
    </source>
</evidence>